<sequence length="231" mass="25101">MVGILAYLEEFNYASILLRLSLAVILGGIVGAERATKRQTAGIRTFAVVCLGAAMAMVTNEYLCVRSGDTIDASRMAAQVISGVGFLGVGTIIVTGKNQVKGLTTAASLWTVATLGLAIGAGFIYGACVGFILIMVAVKVLEKASRYQEKHNRVLEIYMELSPEGGMTEVMEYIKSKEFVIRSMHRDGQNTFKSEDVAVTMELDLGTKKDHNSILVELEHIKGLDYIEEIR</sequence>
<organism evidence="9 10">
    <name type="scientific">Holtiella tumoricola</name>
    <dbReference type="NCBI Taxonomy" id="3018743"/>
    <lineage>
        <taxon>Bacteria</taxon>
        <taxon>Bacillati</taxon>
        <taxon>Bacillota</taxon>
        <taxon>Clostridia</taxon>
        <taxon>Lachnospirales</taxon>
        <taxon>Cellulosilyticaceae</taxon>
        <taxon>Holtiella</taxon>
    </lineage>
</organism>
<reference evidence="9" key="1">
    <citation type="journal article" date="2023" name="Int. J. Syst. Evol. Microbiol.">
        <title>&lt;i&gt;Holtiella tumoricola&lt;/i&gt; gen. nov. sp. nov., isolated from a human clinical sample.</title>
        <authorList>
            <person name="Allen-Vercoe E."/>
            <person name="Daigneault M.C."/>
            <person name="Vancuren S.J."/>
            <person name="Cochrane K."/>
            <person name="O'Neal L.L."/>
            <person name="Sankaranarayanan K."/>
            <person name="Lawson P.A."/>
        </authorList>
    </citation>
    <scope>NUCLEOTIDE SEQUENCE</scope>
    <source>
        <strain evidence="9">CC70A</strain>
    </source>
</reference>
<gene>
    <name evidence="9" type="ORF">PBV87_11895</name>
</gene>
<proteinExistence type="inferred from homology"/>
<evidence type="ECO:0000313" key="10">
    <source>
        <dbReference type="Proteomes" id="UP001169242"/>
    </source>
</evidence>
<dbReference type="InterPro" id="IPR003416">
    <property type="entry name" value="MgtC/SapB/SrpB/YhiD_fam"/>
</dbReference>
<dbReference type="Proteomes" id="UP001169242">
    <property type="component" value="Unassembled WGS sequence"/>
</dbReference>
<evidence type="ECO:0000256" key="7">
    <source>
        <dbReference type="SAM" id="Phobius"/>
    </source>
</evidence>
<evidence type="ECO:0000256" key="1">
    <source>
        <dbReference type="ARBA" id="ARBA00004651"/>
    </source>
</evidence>
<dbReference type="InterPro" id="IPR049177">
    <property type="entry name" value="MgtC_SapB_SrpB_YhiD_N"/>
</dbReference>
<name>A0AA42DNY1_9FIRM</name>
<protein>
    <submittedName>
        <fullName evidence="9">MgtC/SapB family protein</fullName>
    </submittedName>
</protein>
<evidence type="ECO:0000256" key="2">
    <source>
        <dbReference type="ARBA" id="ARBA00009298"/>
    </source>
</evidence>
<feature type="domain" description="MgtC/SapB/SrpB/YhiD N-terminal" evidence="8">
    <location>
        <begin position="20"/>
        <end position="146"/>
    </location>
</feature>
<keyword evidence="3" id="KW-1003">Cell membrane</keyword>
<evidence type="ECO:0000256" key="4">
    <source>
        <dbReference type="ARBA" id="ARBA00022692"/>
    </source>
</evidence>
<feature type="transmembrane region" description="Helical" evidence="7">
    <location>
        <begin position="12"/>
        <end position="31"/>
    </location>
</feature>
<evidence type="ECO:0000259" key="8">
    <source>
        <dbReference type="Pfam" id="PF02308"/>
    </source>
</evidence>
<evidence type="ECO:0000313" key="9">
    <source>
        <dbReference type="EMBL" id="MDA3732186.1"/>
    </source>
</evidence>
<evidence type="ECO:0000256" key="6">
    <source>
        <dbReference type="ARBA" id="ARBA00023136"/>
    </source>
</evidence>
<keyword evidence="4 7" id="KW-0812">Transmembrane</keyword>
<dbReference type="RefSeq" id="WP_271012442.1">
    <property type="nucleotide sequence ID" value="NZ_JAQIFT010000046.1"/>
</dbReference>
<dbReference type="GO" id="GO:0005886">
    <property type="term" value="C:plasma membrane"/>
    <property type="evidence" value="ECO:0007669"/>
    <property type="project" value="UniProtKB-SubCell"/>
</dbReference>
<dbReference type="PRINTS" id="PR01837">
    <property type="entry name" value="MGTCSAPBPROT"/>
</dbReference>
<keyword evidence="5 7" id="KW-1133">Transmembrane helix</keyword>
<evidence type="ECO:0000256" key="5">
    <source>
        <dbReference type="ARBA" id="ARBA00022989"/>
    </source>
</evidence>
<feature type="transmembrane region" description="Helical" evidence="7">
    <location>
        <begin position="76"/>
        <end position="95"/>
    </location>
</feature>
<dbReference type="AlphaFoldDB" id="A0AA42DNY1"/>
<dbReference type="EMBL" id="JAQIFT010000046">
    <property type="protein sequence ID" value="MDA3732186.1"/>
    <property type="molecule type" value="Genomic_DNA"/>
</dbReference>
<evidence type="ECO:0000256" key="3">
    <source>
        <dbReference type="ARBA" id="ARBA00022475"/>
    </source>
</evidence>
<comment type="similarity">
    <text evidence="2">Belongs to the MgtC/SapB family.</text>
</comment>
<dbReference type="PANTHER" id="PTHR33778">
    <property type="entry name" value="PROTEIN MGTC"/>
    <property type="match status" value="1"/>
</dbReference>
<dbReference type="Pfam" id="PF02308">
    <property type="entry name" value="MgtC"/>
    <property type="match status" value="1"/>
</dbReference>
<feature type="transmembrane region" description="Helical" evidence="7">
    <location>
        <begin position="43"/>
        <end position="64"/>
    </location>
</feature>
<dbReference type="PANTHER" id="PTHR33778:SF1">
    <property type="entry name" value="MAGNESIUM TRANSPORTER YHID-RELATED"/>
    <property type="match status" value="1"/>
</dbReference>
<keyword evidence="10" id="KW-1185">Reference proteome</keyword>
<accession>A0AA42DNY1</accession>
<keyword evidence="6 7" id="KW-0472">Membrane</keyword>
<comment type="caution">
    <text evidence="9">The sequence shown here is derived from an EMBL/GenBank/DDBJ whole genome shotgun (WGS) entry which is preliminary data.</text>
</comment>
<feature type="transmembrane region" description="Helical" evidence="7">
    <location>
        <begin position="115"/>
        <end position="141"/>
    </location>
</feature>
<comment type="subcellular location">
    <subcellularLocation>
        <location evidence="1">Cell membrane</location>
        <topology evidence="1">Multi-pass membrane protein</topology>
    </subcellularLocation>
</comment>